<dbReference type="InterPro" id="IPR036872">
    <property type="entry name" value="CH_dom_sf"/>
</dbReference>
<evidence type="ECO:0000256" key="3">
    <source>
        <dbReference type="ARBA" id="ARBA00023054"/>
    </source>
</evidence>
<dbReference type="EMBL" id="PQXJ01000057">
    <property type="protein sequence ID" value="TGO66618.1"/>
    <property type="molecule type" value="Genomic_DNA"/>
</dbReference>
<keyword evidence="3 4" id="KW-0175">Coiled coil</keyword>
<evidence type="ECO:0000256" key="5">
    <source>
        <dbReference type="SAM" id="MobiDB-lite"/>
    </source>
</evidence>
<feature type="domain" description="HOOK N-terminal" evidence="6">
    <location>
        <begin position="15"/>
        <end position="154"/>
    </location>
</feature>
<dbReference type="PANTHER" id="PTHR18947:SF28">
    <property type="entry name" value="GIRDIN, ISOFORM A"/>
    <property type="match status" value="1"/>
</dbReference>
<feature type="region of interest" description="Disordered" evidence="5">
    <location>
        <begin position="682"/>
        <end position="702"/>
    </location>
</feature>
<feature type="coiled-coil region" evidence="4">
    <location>
        <begin position="554"/>
        <end position="631"/>
    </location>
</feature>
<feature type="coiled-coil region" evidence="4">
    <location>
        <begin position="470"/>
        <end position="504"/>
    </location>
</feature>
<dbReference type="Pfam" id="PF19047">
    <property type="entry name" value="HOOK_N"/>
    <property type="match status" value="1"/>
</dbReference>
<evidence type="ECO:0000313" key="7">
    <source>
        <dbReference type="EMBL" id="TGO66618.1"/>
    </source>
</evidence>
<evidence type="ECO:0000313" key="8">
    <source>
        <dbReference type="Proteomes" id="UP000297452"/>
    </source>
</evidence>
<dbReference type="GO" id="GO:0005815">
    <property type="term" value="C:microtubule organizing center"/>
    <property type="evidence" value="ECO:0007669"/>
    <property type="project" value="TreeGrafter"/>
</dbReference>
<dbReference type="GO" id="GO:0031122">
    <property type="term" value="P:cytoplasmic microtubule organization"/>
    <property type="evidence" value="ECO:0007669"/>
    <property type="project" value="TreeGrafter"/>
</dbReference>
<accession>A0A4Z1IYV5</accession>
<dbReference type="GO" id="GO:0005737">
    <property type="term" value="C:cytoplasm"/>
    <property type="evidence" value="ECO:0007669"/>
    <property type="project" value="UniProtKB-SubCell"/>
</dbReference>
<evidence type="ECO:0000256" key="1">
    <source>
        <dbReference type="ARBA" id="ARBA00004496"/>
    </source>
</evidence>
<proteinExistence type="predicted"/>
<evidence type="ECO:0000256" key="4">
    <source>
        <dbReference type="SAM" id="Coils"/>
    </source>
</evidence>
<keyword evidence="8" id="KW-1185">Reference proteome</keyword>
<comment type="caution">
    <text evidence="7">The sequence shown here is derived from an EMBL/GenBank/DDBJ whole genome shotgun (WGS) entry which is preliminary data.</text>
</comment>
<evidence type="ECO:0000256" key="2">
    <source>
        <dbReference type="ARBA" id="ARBA00022490"/>
    </source>
</evidence>
<dbReference type="PANTHER" id="PTHR18947">
    <property type="entry name" value="HOOK PROTEINS"/>
    <property type="match status" value="1"/>
</dbReference>
<dbReference type="GO" id="GO:0051959">
    <property type="term" value="F:dynein light intermediate chain binding"/>
    <property type="evidence" value="ECO:0007669"/>
    <property type="project" value="TreeGrafter"/>
</dbReference>
<dbReference type="InterPro" id="IPR043936">
    <property type="entry name" value="HOOK_N"/>
</dbReference>
<sequence>MPSSLEPPDDTTRAVLLAWIKTFPAVLNKVNSIEDLTDGLIFSDMLEDFDPAYAIKDISKTTSSTKWISAKQTLEAVYKNLLKYAHEHCDNWVKAAVVEYPIDFNALAQYSDPTESTKLITIFLLVALKGPNQLRYIDRVRTKLSHDMQSVIATHVATIEQDLSIALPDLEVHRIAKPYDALDLEEKYSAVSMEHAALKKRNADLITRLENLSESRDHLLDETKEQDRLIKQLQETVNHGGKSEYISRLEKRLEDSEQLIANQEQQLEDARVNRELKNKELVSIKHTRDLETQDRLKELEVENSSLLKRANKVEHYEKKLAQQNAIEKENARLREQLDVLQENQKDYDKVHMENELLKTTRREYMKVLEGQENTITDLKNKGMALEEELRSRMEEIELHLERQRHDEKYINELQERVDSHSPEEPSGGGFSLEDELNRSDSPNEPNPSLEISRLKAELQVLKSNEGGKANAELRAELQKAEMEIRRLREKTQELKEAHAISQDQISTIMGDTSFLPTDEALVIAVDKMMSIGPFQLTLDDFHRERAKSSGQSLYRDATKEIERLNHAINDLTAKLTSSERDLLRARADLSAMDSDEITALEQLKEANELVASSYEKDLTLLQAQHNDLRTEFVDQQSHLLAALKSKDKLSEQLKTIFQHPSGSIEGLGKDPESATALDALKEVSQEDNISTSRPTSPKKKSAIKRIGKLFGNKKLKEPASSAPGYDQHGEELAREQAAFGVLPQLQKKESTIQELQRRLVLAEDPEAQKAANDVLVKNLTRENNLIATAWYDLTNRLQSNHVVLQRRQDAPRSWVNKQRQLVNSGPRR</sequence>
<dbReference type="STRING" id="278944.A0A4Z1IYV5"/>
<keyword evidence="2" id="KW-0963">Cytoplasm</keyword>
<reference evidence="7 8" key="1">
    <citation type="submission" date="2017-12" db="EMBL/GenBank/DDBJ databases">
        <title>Comparative genomics of Botrytis spp.</title>
        <authorList>
            <person name="Valero-Jimenez C.A."/>
            <person name="Tapia P."/>
            <person name="Veloso J."/>
            <person name="Silva-Moreno E."/>
            <person name="Staats M."/>
            <person name="Valdes J.H."/>
            <person name="Van Kan J.A.L."/>
        </authorList>
    </citation>
    <scope>NUCLEOTIDE SEQUENCE [LARGE SCALE GENOMIC DNA]</scope>
    <source>
        <strain evidence="7 8">MUCL2120</strain>
    </source>
</reference>
<feature type="region of interest" description="Disordered" evidence="5">
    <location>
        <begin position="415"/>
        <end position="448"/>
    </location>
</feature>
<name>A0A4Z1IYV5_9HELO</name>
<dbReference type="SUPFAM" id="SSF116907">
    <property type="entry name" value="Hook domain"/>
    <property type="match status" value="1"/>
</dbReference>
<dbReference type="GO" id="GO:0030705">
    <property type="term" value="P:cytoskeleton-dependent intracellular transport"/>
    <property type="evidence" value="ECO:0007669"/>
    <property type="project" value="InterPro"/>
</dbReference>
<organism evidence="7 8">
    <name type="scientific">Botryotinia narcissicola</name>
    <dbReference type="NCBI Taxonomy" id="278944"/>
    <lineage>
        <taxon>Eukaryota</taxon>
        <taxon>Fungi</taxon>
        <taxon>Dikarya</taxon>
        <taxon>Ascomycota</taxon>
        <taxon>Pezizomycotina</taxon>
        <taxon>Leotiomycetes</taxon>
        <taxon>Helotiales</taxon>
        <taxon>Sclerotiniaceae</taxon>
        <taxon>Botryotinia</taxon>
    </lineage>
</organism>
<feature type="coiled-coil region" evidence="4">
    <location>
        <begin position="316"/>
        <end position="406"/>
    </location>
</feature>
<evidence type="ECO:0000259" key="6">
    <source>
        <dbReference type="Pfam" id="PF19047"/>
    </source>
</evidence>
<dbReference type="OrthoDB" id="49395at2759"/>
<dbReference type="Gene3D" id="1.10.418.10">
    <property type="entry name" value="Calponin-like domain"/>
    <property type="match status" value="1"/>
</dbReference>
<dbReference type="Proteomes" id="UP000297452">
    <property type="component" value="Unassembled WGS sequence"/>
</dbReference>
<dbReference type="CDD" id="cd22211">
    <property type="entry name" value="HkD_SF"/>
    <property type="match status" value="1"/>
</dbReference>
<gene>
    <name evidence="7" type="ORF">BOTNAR_0057g00010</name>
</gene>
<feature type="coiled-coil region" evidence="4">
    <location>
        <begin position="195"/>
        <end position="280"/>
    </location>
</feature>
<dbReference type="AlphaFoldDB" id="A0A4Z1IYV5"/>
<protein>
    <recommendedName>
        <fullName evidence="6">HOOK N-terminal domain-containing protein</fullName>
    </recommendedName>
</protein>
<comment type="subcellular location">
    <subcellularLocation>
        <location evidence="1">Cytoplasm</location>
    </subcellularLocation>
</comment>
<dbReference type="GO" id="GO:0008017">
    <property type="term" value="F:microtubule binding"/>
    <property type="evidence" value="ECO:0007669"/>
    <property type="project" value="TreeGrafter"/>
</dbReference>